<name>A0ABQ0TS31_9BACL</name>
<sequence>MKECPKRRSIRDIEERNADIHYLKQSHDERRIQYEIFMHPYSENFDIIVKSAKEASYIEKNTFTFR</sequence>
<keyword evidence="2" id="KW-1185">Reference proteome</keyword>
<evidence type="ECO:0000313" key="1">
    <source>
        <dbReference type="EMBL" id="GED70359.1"/>
    </source>
</evidence>
<reference evidence="1 2" key="1">
    <citation type="submission" date="2019-06" db="EMBL/GenBank/DDBJ databases">
        <title>Whole genome shotgun sequence of Brevibacillus reuszeri NBRC 15719.</title>
        <authorList>
            <person name="Hosoyama A."/>
            <person name="Uohara A."/>
            <person name="Ohji S."/>
            <person name="Ichikawa N."/>
        </authorList>
    </citation>
    <scope>NUCLEOTIDE SEQUENCE [LARGE SCALE GENOMIC DNA]</scope>
    <source>
        <strain evidence="1 2">NBRC 15719</strain>
    </source>
</reference>
<dbReference type="Proteomes" id="UP000319578">
    <property type="component" value="Unassembled WGS sequence"/>
</dbReference>
<organism evidence="1 2">
    <name type="scientific">Brevibacillus reuszeri</name>
    <dbReference type="NCBI Taxonomy" id="54915"/>
    <lineage>
        <taxon>Bacteria</taxon>
        <taxon>Bacillati</taxon>
        <taxon>Bacillota</taxon>
        <taxon>Bacilli</taxon>
        <taxon>Bacillales</taxon>
        <taxon>Paenibacillaceae</taxon>
        <taxon>Brevibacillus</taxon>
    </lineage>
</organism>
<proteinExistence type="predicted"/>
<gene>
    <name evidence="1" type="ORF">BRE01_40610</name>
</gene>
<comment type="caution">
    <text evidence="1">The sequence shown here is derived from an EMBL/GenBank/DDBJ whole genome shotgun (WGS) entry which is preliminary data.</text>
</comment>
<evidence type="ECO:0000313" key="2">
    <source>
        <dbReference type="Proteomes" id="UP000319578"/>
    </source>
</evidence>
<accession>A0ABQ0TS31</accession>
<protein>
    <submittedName>
        <fullName evidence="1">Uncharacterized protein</fullName>
    </submittedName>
</protein>
<dbReference type="EMBL" id="BJON01000015">
    <property type="protein sequence ID" value="GED70359.1"/>
    <property type="molecule type" value="Genomic_DNA"/>
</dbReference>